<sequence>MLVQRQHMQGEEVVAGMNVPRDQPHLTSARCKFPPKPRFEQRLEVIQGPPSPQASVSAMMLSLQRRVESQQ</sequence>
<name>A0A2P4ZTB8_9HYPO</name>
<gene>
    <name evidence="2" type="ORF">TGAM01_v203296</name>
</gene>
<dbReference type="GeneID" id="29981462"/>
<dbReference type="AlphaFoldDB" id="A0A2P4ZTB8"/>
<proteinExistence type="predicted"/>
<feature type="region of interest" description="Disordered" evidence="1">
    <location>
        <begin position="1"/>
        <end position="33"/>
    </location>
</feature>
<evidence type="ECO:0000256" key="1">
    <source>
        <dbReference type="SAM" id="MobiDB-lite"/>
    </source>
</evidence>
<accession>A0A2P4ZTB8</accession>
<comment type="caution">
    <text evidence="2">The sequence shown here is derived from an EMBL/GenBank/DDBJ whole genome shotgun (WGS) entry which is preliminary data.</text>
</comment>
<keyword evidence="3" id="KW-1185">Reference proteome</keyword>
<dbReference type="Proteomes" id="UP000054821">
    <property type="component" value="Unassembled WGS sequence"/>
</dbReference>
<organism evidence="2 3">
    <name type="scientific">Trichoderma gamsii</name>
    <dbReference type="NCBI Taxonomy" id="398673"/>
    <lineage>
        <taxon>Eukaryota</taxon>
        <taxon>Fungi</taxon>
        <taxon>Dikarya</taxon>
        <taxon>Ascomycota</taxon>
        <taxon>Pezizomycotina</taxon>
        <taxon>Sordariomycetes</taxon>
        <taxon>Hypocreomycetidae</taxon>
        <taxon>Hypocreales</taxon>
        <taxon>Hypocreaceae</taxon>
        <taxon>Trichoderma</taxon>
    </lineage>
</organism>
<dbReference type="EMBL" id="JPDN02000009">
    <property type="protein sequence ID" value="PON27529.1"/>
    <property type="molecule type" value="Genomic_DNA"/>
</dbReference>
<dbReference type="RefSeq" id="XP_018665650.1">
    <property type="nucleotide sequence ID" value="XM_018801379.1"/>
</dbReference>
<evidence type="ECO:0000313" key="2">
    <source>
        <dbReference type="EMBL" id="PON27529.1"/>
    </source>
</evidence>
<protein>
    <submittedName>
        <fullName evidence="2">Uncharacterized protein</fullName>
    </submittedName>
</protein>
<evidence type="ECO:0000313" key="3">
    <source>
        <dbReference type="Proteomes" id="UP000054821"/>
    </source>
</evidence>
<reference evidence="2 3" key="1">
    <citation type="journal article" date="2016" name="Genome Announc.">
        <title>Draft Whole-Genome Sequence of Trichoderma gamsii T6085, a Promising Biocontrol Agent of Fusarium Head Blight on Wheat.</title>
        <authorList>
            <person name="Baroncelli R."/>
            <person name="Zapparata A."/>
            <person name="Piaggeschi G."/>
            <person name="Sarrocco S."/>
            <person name="Vannacci G."/>
        </authorList>
    </citation>
    <scope>NUCLEOTIDE SEQUENCE [LARGE SCALE GENOMIC DNA]</scope>
    <source>
        <strain evidence="2 3">T6085</strain>
    </source>
</reference>